<sequence length="353" mass="40637">MVISTFSPAFRFVLSFCRDLNAKPQRRVQMEDNAAPAFTFGLIADIQYADLKDGYNFHGTRKRYYRNSLLLLRNAIRHWNEEEVKPSFILQLGDIIDGFNSKHGASDKALRKVMDQFRRCSAQVHHVWGNHEFYNFTRSTLFSSVLNSEVKGEEERDDRMDQVYAYHFSPAPKFRFVVLDGYDLSIIGREESCEKYSQSLEIIKEHNPNEELNQPPGLFPMDGRFVKFNGGFSQDQLDWLDRVLTSADENREKVTVVSHLPVHPYSTDSVCLAWNFDEILSLLQSHKSVVCFMAGHDHDGGYCVDSAGIHHLTVEGVIETPPDCDAFGTVYVYEDKMILRGNGRIKDRVLKYR</sequence>
<gene>
    <name evidence="1" type="ORF">PDJAM_G00035140</name>
</gene>
<evidence type="ECO:0000313" key="2">
    <source>
        <dbReference type="Proteomes" id="UP000830395"/>
    </source>
</evidence>
<protein>
    <submittedName>
        <fullName evidence="1">Uncharacterized protein</fullName>
    </submittedName>
</protein>
<accession>A0ACC5YTX1</accession>
<organism evidence="1 2">
    <name type="scientific">Pangasius djambal</name>
    <dbReference type="NCBI Taxonomy" id="1691987"/>
    <lineage>
        <taxon>Eukaryota</taxon>
        <taxon>Metazoa</taxon>
        <taxon>Chordata</taxon>
        <taxon>Craniata</taxon>
        <taxon>Vertebrata</taxon>
        <taxon>Euteleostomi</taxon>
        <taxon>Actinopterygii</taxon>
        <taxon>Neopterygii</taxon>
        <taxon>Teleostei</taxon>
        <taxon>Ostariophysi</taxon>
        <taxon>Siluriformes</taxon>
        <taxon>Pangasiidae</taxon>
        <taxon>Pangasius</taxon>
    </lineage>
</organism>
<reference evidence="1" key="1">
    <citation type="submission" date="2020-02" db="EMBL/GenBank/DDBJ databases">
        <title>Genome sequencing of the panga catfish, Pangasius djambal.</title>
        <authorList>
            <person name="Wen M."/>
            <person name="Zahm M."/>
            <person name="Roques C."/>
            <person name="Cabau C."/>
            <person name="Klopp C."/>
            <person name="Donnadieu C."/>
            <person name="Jouanno E."/>
            <person name="Avarre J.-C."/>
            <person name="Campet M."/>
            <person name="Ha T."/>
            <person name="Dugue R."/>
            <person name="Lampietro C."/>
            <person name="Louis A."/>
            <person name="Herpin A."/>
            <person name="Echchiki A."/>
            <person name="Berthelot C."/>
            <person name="Parey E."/>
            <person name="Roest-Crollius H."/>
            <person name="Braasch I."/>
            <person name="Postlethwait J.H."/>
            <person name="Bobe J."/>
            <person name="Montfort J."/>
            <person name="Bouchez O."/>
            <person name="Begum T."/>
            <person name="Schartl M."/>
            <person name="Gustiano R."/>
            <person name="Guiguen Y."/>
        </authorList>
    </citation>
    <scope>NUCLEOTIDE SEQUENCE</scope>
    <source>
        <strain evidence="1">Pdj_M5554</strain>
    </source>
</reference>
<name>A0ACC5YTX1_9TELE</name>
<evidence type="ECO:0000313" key="1">
    <source>
        <dbReference type="EMBL" id="MCJ8738376.1"/>
    </source>
</evidence>
<keyword evidence="2" id="KW-1185">Reference proteome</keyword>
<proteinExistence type="predicted"/>
<dbReference type="EMBL" id="CM040986">
    <property type="protein sequence ID" value="MCJ8738376.1"/>
    <property type="molecule type" value="Genomic_DNA"/>
</dbReference>
<comment type="caution">
    <text evidence="1">The sequence shown here is derived from an EMBL/GenBank/DDBJ whole genome shotgun (WGS) entry which is preliminary data.</text>
</comment>
<dbReference type="Proteomes" id="UP000830395">
    <property type="component" value="Chromosome 12"/>
</dbReference>